<dbReference type="AlphaFoldDB" id="A0AAW5E7K2"/>
<organism evidence="1 2">
    <name type="scientific">Fredinandcohnia quinoae</name>
    <dbReference type="NCBI Taxonomy" id="2918902"/>
    <lineage>
        <taxon>Bacteria</taxon>
        <taxon>Bacillati</taxon>
        <taxon>Bacillota</taxon>
        <taxon>Bacilli</taxon>
        <taxon>Bacillales</taxon>
        <taxon>Bacillaceae</taxon>
        <taxon>Fredinandcohnia</taxon>
    </lineage>
</organism>
<keyword evidence="2" id="KW-1185">Reference proteome</keyword>
<gene>
    <name evidence="1" type="ORF">MJG50_16305</name>
</gene>
<dbReference type="Proteomes" id="UP001431131">
    <property type="component" value="Unassembled WGS sequence"/>
</dbReference>
<accession>A0AAW5E7K2</accession>
<evidence type="ECO:0000313" key="1">
    <source>
        <dbReference type="EMBL" id="MCH1626899.1"/>
    </source>
</evidence>
<comment type="caution">
    <text evidence="1">The sequence shown here is derived from an EMBL/GenBank/DDBJ whole genome shotgun (WGS) entry which is preliminary data.</text>
</comment>
<name>A0AAW5E7K2_9BACI</name>
<dbReference type="EMBL" id="JAKTTI010000029">
    <property type="protein sequence ID" value="MCH1626899.1"/>
    <property type="molecule type" value="Genomic_DNA"/>
</dbReference>
<protein>
    <submittedName>
        <fullName evidence="1">Uncharacterized protein</fullName>
    </submittedName>
</protein>
<evidence type="ECO:0000313" key="2">
    <source>
        <dbReference type="Proteomes" id="UP001431131"/>
    </source>
</evidence>
<sequence length="59" mass="7164">MLASMRYGESYHVWKSQLPREELNEALDRKYYKSSQSGISIREKKYWLGWMFQSNTINK</sequence>
<dbReference type="RefSeq" id="WP_240256817.1">
    <property type="nucleotide sequence ID" value="NZ_JAKTTI010000029.1"/>
</dbReference>
<proteinExistence type="predicted"/>
<reference evidence="1" key="1">
    <citation type="submission" date="2022-02" db="EMBL/GenBank/DDBJ databases">
        <title>Fredinandcohnia quinoae sp. nov. isolated from Chenopodium quinoa seeds.</title>
        <authorList>
            <person name="Saati-Santamaria Z."/>
            <person name="Flores-Felix J.D."/>
            <person name="Igual J.M."/>
            <person name="Velazquez E."/>
            <person name="Garcia-Fraile P."/>
            <person name="Martinez-Molina E."/>
        </authorList>
    </citation>
    <scope>NUCLEOTIDE SEQUENCE</scope>
    <source>
        <strain evidence="1">SECRCQ15</strain>
    </source>
</reference>